<dbReference type="PaxDb" id="589924-Ferp_2261"/>
<evidence type="ECO:0000256" key="2">
    <source>
        <dbReference type="ARBA" id="ARBA00012980"/>
    </source>
</evidence>
<sequence>MYLIAVEGIDGAGKTTIANFVREELLKLGIPAIVLKEPTEGKYGKIIKESEKRFDPEKELELFILDRKEDVEKNILPALNKGISVIMDRYYYSSVAYQGARGLDPEEILKVNESIAPVPDLTIILDVEPEIALKRIKNRKKLTPFEELEYLKKVREIFLSIKRPEIRVVDASKSLEEVKDEVIYHVLELLSSRGSFLELRLRRT</sequence>
<keyword evidence="14" id="KW-1185">Reference proteome</keyword>
<keyword evidence="4 11" id="KW-0808">Transferase</keyword>
<dbReference type="GO" id="GO:0006227">
    <property type="term" value="P:dUDP biosynthetic process"/>
    <property type="evidence" value="ECO:0007669"/>
    <property type="project" value="TreeGrafter"/>
</dbReference>
<dbReference type="EC" id="2.7.4.9" evidence="2 11"/>
<dbReference type="Proteomes" id="UP000002613">
    <property type="component" value="Chromosome"/>
</dbReference>
<evidence type="ECO:0000313" key="14">
    <source>
        <dbReference type="Proteomes" id="UP000002613"/>
    </source>
</evidence>
<dbReference type="GO" id="GO:0005737">
    <property type="term" value="C:cytoplasm"/>
    <property type="evidence" value="ECO:0007669"/>
    <property type="project" value="TreeGrafter"/>
</dbReference>
<keyword evidence="7 11" id="KW-0418">Kinase</keyword>
<feature type="binding site" evidence="11">
    <location>
        <begin position="8"/>
        <end position="15"/>
    </location>
    <ligand>
        <name>ATP</name>
        <dbReference type="ChEBI" id="CHEBI:30616"/>
    </ligand>
</feature>
<gene>
    <name evidence="11" type="primary">tmk</name>
    <name evidence="13" type="ordered locus">Ferp_2261</name>
</gene>
<evidence type="ECO:0000313" key="13">
    <source>
        <dbReference type="EMBL" id="ADC66385.1"/>
    </source>
</evidence>
<organism evidence="13 14">
    <name type="scientific">Ferroglobus placidus (strain DSM 10642 / AEDII12DO)</name>
    <dbReference type="NCBI Taxonomy" id="589924"/>
    <lineage>
        <taxon>Archaea</taxon>
        <taxon>Methanobacteriati</taxon>
        <taxon>Methanobacteriota</taxon>
        <taxon>Archaeoglobi</taxon>
        <taxon>Archaeoglobales</taxon>
        <taxon>Archaeoglobaceae</taxon>
        <taxon>Ferroglobus</taxon>
    </lineage>
</organism>
<dbReference type="HOGENOM" id="CLU_049131_0_2_2"/>
<dbReference type="RefSeq" id="WP_012966723.1">
    <property type="nucleotide sequence ID" value="NC_013849.1"/>
</dbReference>
<evidence type="ECO:0000256" key="1">
    <source>
        <dbReference type="ARBA" id="ARBA00009776"/>
    </source>
</evidence>
<dbReference type="PANTHER" id="PTHR10344:SF4">
    <property type="entry name" value="UMP-CMP KINASE 2, MITOCHONDRIAL"/>
    <property type="match status" value="1"/>
</dbReference>
<name>D3S1C1_FERPA</name>
<dbReference type="KEGG" id="fpl:Ferp_2261"/>
<dbReference type="HAMAP" id="MF_00165">
    <property type="entry name" value="Thymidylate_kinase"/>
    <property type="match status" value="1"/>
</dbReference>
<dbReference type="InterPro" id="IPR027417">
    <property type="entry name" value="P-loop_NTPase"/>
</dbReference>
<dbReference type="Pfam" id="PF02223">
    <property type="entry name" value="Thymidylate_kin"/>
    <property type="match status" value="1"/>
</dbReference>
<dbReference type="InterPro" id="IPR018094">
    <property type="entry name" value="Thymidylate_kinase"/>
</dbReference>
<dbReference type="STRING" id="589924.Ferp_2261"/>
<protein>
    <recommendedName>
        <fullName evidence="3 11">Probable thymidylate kinase</fullName>
        <ecNumber evidence="2 11">2.7.4.9</ecNumber>
    </recommendedName>
    <alternativeName>
        <fullName evidence="9 11">dTMP kinase</fullName>
    </alternativeName>
</protein>
<keyword evidence="5 11" id="KW-0545">Nucleotide biosynthesis</keyword>
<comment type="similarity">
    <text evidence="1 11">Belongs to the thymidylate kinase family.</text>
</comment>
<dbReference type="GO" id="GO:0004798">
    <property type="term" value="F:dTMP kinase activity"/>
    <property type="evidence" value="ECO:0007669"/>
    <property type="project" value="UniProtKB-UniRule"/>
</dbReference>
<evidence type="ECO:0000256" key="3">
    <source>
        <dbReference type="ARBA" id="ARBA00013355"/>
    </source>
</evidence>
<evidence type="ECO:0000256" key="11">
    <source>
        <dbReference type="HAMAP-Rule" id="MF_00165"/>
    </source>
</evidence>
<comment type="catalytic activity">
    <reaction evidence="10 11">
        <text>dTMP + ATP = dTDP + ADP</text>
        <dbReference type="Rhea" id="RHEA:13517"/>
        <dbReference type="ChEBI" id="CHEBI:30616"/>
        <dbReference type="ChEBI" id="CHEBI:58369"/>
        <dbReference type="ChEBI" id="CHEBI:63528"/>
        <dbReference type="ChEBI" id="CHEBI:456216"/>
        <dbReference type="EC" id="2.7.4.9"/>
    </reaction>
</comment>
<dbReference type="SUPFAM" id="SSF52540">
    <property type="entry name" value="P-loop containing nucleoside triphosphate hydrolases"/>
    <property type="match status" value="1"/>
</dbReference>
<evidence type="ECO:0000256" key="4">
    <source>
        <dbReference type="ARBA" id="ARBA00022679"/>
    </source>
</evidence>
<dbReference type="PROSITE" id="PS01331">
    <property type="entry name" value="THYMIDYLATE_KINASE"/>
    <property type="match status" value="1"/>
</dbReference>
<reference evidence="13 14" key="2">
    <citation type="journal article" date="2011" name="Stand. Genomic Sci.">
        <title>Complete genome sequence of Ferroglobus placidus AEDII12DO.</title>
        <authorList>
            <person name="Anderson I."/>
            <person name="Risso C."/>
            <person name="Holmes D."/>
            <person name="Lucas S."/>
            <person name="Copeland A."/>
            <person name="Lapidus A."/>
            <person name="Cheng J.F."/>
            <person name="Bruce D."/>
            <person name="Goodwin L."/>
            <person name="Pitluck S."/>
            <person name="Saunders E."/>
            <person name="Brettin T."/>
            <person name="Detter J.C."/>
            <person name="Han C."/>
            <person name="Tapia R."/>
            <person name="Larimer F."/>
            <person name="Land M."/>
            <person name="Hauser L."/>
            <person name="Woyke T."/>
            <person name="Lovley D."/>
            <person name="Kyrpides N."/>
            <person name="Ivanova N."/>
        </authorList>
    </citation>
    <scope>NUCLEOTIDE SEQUENCE [LARGE SCALE GENOMIC DNA]</scope>
    <source>
        <strain evidence="14">DSM 10642 / AEDII12DO</strain>
    </source>
</reference>
<dbReference type="GeneID" id="8779800"/>
<keyword evidence="6 11" id="KW-0547">Nucleotide-binding</keyword>
<dbReference type="InterPro" id="IPR018095">
    <property type="entry name" value="Thymidylate_kin_CS"/>
</dbReference>
<evidence type="ECO:0000256" key="7">
    <source>
        <dbReference type="ARBA" id="ARBA00022777"/>
    </source>
</evidence>
<dbReference type="InterPro" id="IPR039430">
    <property type="entry name" value="Thymidylate_kin-like_dom"/>
</dbReference>
<dbReference type="EMBL" id="CP001899">
    <property type="protein sequence ID" value="ADC66385.1"/>
    <property type="molecule type" value="Genomic_DNA"/>
</dbReference>
<dbReference type="NCBIfam" id="TIGR00041">
    <property type="entry name" value="DTMP_kinase"/>
    <property type="match status" value="1"/>
</dbReference>
<dbReference type="GO" id="GO:0005524">
    <property type="term" value="F:ATP binding"/>
    <property type="evidence" value="ECO:0007669"/>
    <property type="project" value="UniProtKB-UniRule"/>
</dbReference>
<reference evidence="14" key="1">
    <citation type="submission" date="2010-02" db="EMBL/GenBank/DDBJ databases">
        <title>Complete sequence of Ferroglobus placidus DSM 10642.</title>
        <authorList>
            <consortium name="US DOE Joint Genome Institute"/>
            <person name="Lucas S."/>
            <person name="Copeland A."/>
            <person name="Lapidus A."/>
            <person name="Cheng J.-F."/>
            <person name="Bruce D."/>
            <person name="Goodwin L."/>
            <person name="Pitluck S."/>
            <person name="Saunders E."/>
            <person name="Brettin T."/>
            <person name="Detter J.C."/>
            <person name="Han C."/>
            <person name="Tapia R."/>
            <person name="Larimer F."/>
            <person name="Land M."/>
            <person name="Hauser L."/>
            <person name="Kyrpides N."/>
            <person name="Ivanova N."/>
            <person name="Holmes D."/>
            <person name="Lovley D."/>
            <person name="Kyrpides N."/>
            <person name="Anderson I.J."/>
            <person name="Woyke T."/>
        </authorList>
    </citation>
    <scope>NUCLEOTIDE SEQUENCE [LARGE SCALE GENOMIC DNA]</scope>
    <source>
        <strain evidence="14">DSM 10642 / AEDII12DO</strain>
    </source>
</reference>
<dbReference type="eggNOG" id="arCOG01891">
    <property type="taxonomic scope" value="Archaea"/>
</dbReference>
<dbReference type="CDD" id="cd01672">
    <property type="entry name" value="TMPK"/>
    <property type="match status" value="1"/>
</dbReference>
<keyword evidence="8 11" id="KW-0067">ATP-binding</keyword>
<dbReference type="PANTHER" id="PTHR10344">
    <property type="entry name" value="THYMIDYLATE KINASE"/>
    <property type="match status" value="1"/>
</dbReference>
<accession>D3S1C1</accession>
<dbReference type="AlphaFoldDB" id="D3S1C1"/>
<evidence type="ECO:0000259" key="12">
    <source>
        <dbReference type="Pfam" id="PF02223"/>
    </source>
</evidence>
<evidence type="ECO:0000256" key="5">
    <source>
        <dbReference type="ARBA" id="ARBA00022727"/>
    </source>
</evidence>
<evidence type="ECO:0000256" key="10">
    <source>
        <dbReference type="ARBA" id="ARBA00048743"/>
    </source>
</evidence>
<evidence type="ECO:0000256" key="9">
    <source>
        <dbReference type="ARBA" id="ARBA00029962"/>
    </source>
</evidence>
<evidence type="ECO:0000256" key="6">
    <source>
        <dbReference type="ARBA" id="ARBA00022741"/>
    </source>
</evidence>
<dbReference type="Gene3D" id="3.40.50.300">
    <property type="entry name" value="P-loop containing nucleotide triphosphate hydrolases"/>
    <property type="match status" value="1"/>
</dbReference>
<evidence type="ECO:0000256" key="8">
    <source>
        <dbReference type="ARBA" id="ARBA00022840"/>
    </source>
</evidence>
<dbReference type="GO" id="GO:0006233">
    <property type="term" value="P:dTDP biosynthetic process"/>
    <property type="evidence" value="ECO:0007669"/>
    <property type="project" value="InterPro"/>
</dbReference>
<proteinExistence type="inferred from homology"/>
<feature type="domain" description="Thymidylate kinase-like" evidence="12">
    <location>
        <begin position="6"/>
        <end position="182"/>
    </location>
</feature>
<dbReference type="GO" id="GO:0006235">
    <property type="term" value="P:dTTP biosynthetic process"/>
    <property type="evidence" value="ECO:0007669"/>
    <property type="project" value="UniProtKB-UniRule"/>
</dbReference>